<dbReference type="GO" id="GO:0016020">
    <property type="term" value="C:membrane"/>
    <property type="evidence" value="ECO:0007669"/>
    <property type="project" value="UniProtKB-SubCell"/>
</dbReference>
<dbReference type="KEGG" id="abae:CL176_00350"/>
<dbReference type="SUPFAM" id="SSF53850">
    <property type="entry name" value="Periplasmic binding protein-like II"/>
    <property type="match status" value="1"/>
</dbReference>
<dbReference type="OrthoDB" id="9812878at2"/>
<dbReference type="InterPro" id="IPR004872">
    <property type="entry name" value="Lipoprotein_NlpA"/>
</dbReference>
<dbReference type="PIRSF" id="PIRSF002854">
    <property type="entry name" value="MetQ"/>
    <property type="match status" value="1"/>
</dbReference>
<dbReference type="Proteomes" id="UP000263232">
    <property type="component" value="Chromosome"/>
</dbReference>
<feature type="region of interest" description="Disordered" evidence="7">
    <location>
        <begin position="284"/>
        <end position="314"/>
    </location>
</feature>
<evidence type="ECO:0000256" key="3">
    <source>
        <dbReference type="ARBA" id="ARBA00022729"/>
    </source>
</evidence>
<evidence type="ECO:0000256" key="6">
    <source>
        <dbReference type="ARBA" id="ARBA00023288"/>
    </source>
</evidence>
<comment type="similarity">
    <text evidence="2">Belongs to the NlpA lipoprotein family.</text>
</comment>
<accession>A0A347WHP3</accession>
<evidence type="ECO:0000256" key="7">
    <source>
        <dbReference type="SAM" id="MobiDB-lite"/>
    </source>
</evidence>
<evidence type="ECO:0000256" key="1">
    <source>
        <dbReference type="ARBA" id="ARBA00004635"/>
    </source>
</evidence>
<evidence type="ECO:0000256" key="5">
    <source>
        <dbReference type="ARBA" id="ARBA00023139"/>
    </source>
</evidence>
<keyword evidence="4" id="KW-0472">Membrane</keyword>
<name>A0A347WHP3_9LACT</name>
<dbReference type="Gene3D" id="3.40.190.10">
    <property type="entry name" value="Periplasmic binding protein-like II"/>
    <property type="match status" value="2"/>
</dbReference>
<evidence type="ECO:0000256" key="2">
    <source>
        <dbReference type="ARBA" id="ARBA00008973"/>
    </source>
</evidence>
<keyword evidence="6" id="KW-0449">Lipoprotein</keyword>
<keyword evidence="10" id="KW-1185">Reference proteome</keyword>
<reference evidence="9 10" key="1">
    <citation type="submission" date="2017-09" db="EMBL/GenBank/DDBJ databases">
        <title>Complete genome sequence of Oxytococcus suis strain ZY16052.</title>
        <authorList>
            <person name="Li F."/>
        </authorList>
    </citation>
    <scope>NUCLEOTIDE SEQUENCE [LARGE SCALE GENOMIC DNA]</scope>
    <source>
        <strain evidence="9 10">ZY16052</strain>
    </source>
</reference>
<dbReference type="PANTHER" id="PTHR30429:SF3">
    <property type="entry name" value="LIPOPROTEIN"/>
    <property type="match status" value="1"/>
</dbReference>
<keyword evidence="3 8" id="KW-0732">Signal</keyword>
<protein>
    <submittedName>
        <fullName evidence="9">Methionine ABC transporter substrate-binding protein</fullName>
    </submittedName>
</protein>
<evidence type="ECO:0000256" key="4">
    <source>
        <dbReference type="ARBA" id="ARBA00023136"/>
    </source>
</evidence>
<feature type="signal peptide" evidence="8">
    <location>
        <begin position="1"/>
        <end position="27"/>
    </location>
</feature>
<keyword evidence="5" id="KW-0564">Palmitate</keyword>
<feature type="compositionally biased region" description="Acidic residues" evidence="7">
    <location>
        <begin position="291"/>
        <end position="314"/>
    </location>
</feature>
<proteinExistence type="inferred from homology"/>
<dbReference type="RefSeq" id="WP_118989524.1">
    <property type="nucleotide sequence ID" value="NZ_CP023434.1"/>
</dbReference>
<dbReference type="AlphaFoldDB" id="A0A347WHP3"/>
<evidence type="ECO:0000313" key="9">
    <source>
        <dbReference type="EMBL" id="AXY24600.1"/>
    </source>
</evidence>
<dbReference type="PANTHER" id="PTHR30429">
    <property type="entry name" value="D-METHIONINE-BINDING LIPOPROTEIN METQ"/>
    <property type="match status" value="1"/>
</dbReference>
<dbReference type="Pfam" id="PF03180">
    <property type="entry name" value="Lipoprotein_9"/>
    <property type="match status" value="1"/>
</dbReference>
<organism evidence="9 10">
    <name type="scientific">Suicoccus acidiformans</name>
    <dbReference type="NCBI Taxonomy" id="2036206"/>
    <lineage>
        <taxon>Bacteria</taxon>
        <taxon>Bacillati</taxon>
        <taxon>Bacillota</taxon>
        <taxon>Bacilli</taxon>
        <taxon>Lactobacillales</taxon>
        <taxon>Aerococcaceae</taxon>
        <taxon>Suicoccus</taxon>
    </lineage>
</organism>
<evidence type="ECO:0000313" key="10">
    <source>
        <dbReference type="Proteomes" id="UP000263232"/>
    </source>
</evidence>
<evidence type="ECO:0000256" key="8">
    <source>
        <dbReference type="SAM" id="SignalP"/>
    </source>
</evidence>
<dbReference type="EMBL" id="CP023434">
    <property type="protein sequence ID" value="AXY24600.1"/>
    <property type="molecule type" value="Genomic_DNA"/>
</dbReference>
<feature type="chain" id="PRO_5016708821" evidence="8">
    <location>
        <begin position="28"/>
        <end position="314"/>
    </location>
</feature>
<gene>
    <name evidence="9" type="ORF">CL176_00350</name>
</gene>
<sequence>MKQWIKKLSVAVLAGALTLPSALPVLASEAGSFEGETVKIGVVSGPEEDVWQVVVDKAAEEGITVELELFTDYVQPNVALQDGSIDLNAFQHVAFLEDWNASNDGTLEPIGYTFVSPMGAYSDSITSLDELEDGDQVAIPNDPTNGGRAILALELAGVIEVDDAAGALATVDDITDNPKNINIVELEAAQLSAAIPDSKATFINTNFATDAGLSLADAIFVDADYPDELNESYKNVIAARSEDVENPLYQRIVEIYQTEEVAQAIYDSTNGGDKAIWEGAPVIEGPASADVAEEADVNSEEAEADEESSEETSN</sequence>
<comment type="subcellular location">
    <subcellularLocation>
        <location evidence="1">Membrane</location>
        <topology evidence="1">Lipid-anchor</topology>
    </subcellularLocation>
</comment>